<dbReference type="Proteomes" id="UP001230005">
    <property type="component" value="Unassembled WGS sequence"/>
</dbReference>
<reference evidence="1 2" key="1">
    <citation type="submission" date="2023-07" db="EMBL/GenBank/DDBJ databases">
        <title>Genomic Encyclopedia of Type Strains, Phase IV (KMG-IV): sequencing the most valuable type-strain genomes for metagenomic binning, comparative biology and taxonomic classification.</title>
        <authorList>
            <person name="Goeker M."/>
        </authorList>
    </citation>
    <scope>NUCLEOTIDE SEQUENCE [LARGE SCALE GENOMIC DNA]</scope>
    <source>
        <strain evidence="1 2">DSM 9768</strain>
    </source>
</reference>
<keyword evidence="2" id="KW-1185">Reference proteome</keyword>
<sequence length="63" mass="6782">MPTWLIVVLVVAVLAIIVVLVKTKGSSSALNEEDNKVTCKSCNAVIPDNYTKSLCPECKAFLT</sequence>
<organism evidence="1 2">
    <name type="scientific">Evansella vedderi</name>
    <dbReference type="NCBI Taxonomy" id="38282"/>
    <lineage>
        <taxon>Bacteria</taxon>
        <taxon>Bacillati</taxon>
        <taxon>Bacillota</taxon>
        <taxon>Bacilli</taxon>
        <taxon>Bacillales</taxon>
        <taxon>Bacillaceae</taxon>
        <taxon>Evansella</taxon>
    </lineage>
</organism>
<evidence type="ECO:0000313" key="2">
    <source>
        <dbReference type="Proteomes" id="UP001230005"/>
    </source>
</evidence>
<proteinExistence type="predicted"/>
<accession>A0ABU0A1P7</accession>
<gene>
    <name evidence="1" type="ORF">J2S74_004858</name>
</gene>
<comment type="caution">
    <text evidence="1">The sequence shown here is derived from an EMBL/GenBank/DDBJ whole genome shotgun (WGS) entry which is preliminary data.</text>
</comment>
<evidence type="ECO:0000313" key="1">
    <source>
        <dbReference type="EMBL" id="MDQ0257400.1"/>
    </source>
</evidence>
<dbReference type="EMBL" id="JAUSUG010000027">
    <property type="protein sequence ID" value="MDQ0257400.1"/>
    <property type="molecule type" value="Genomic_DNA"/>
</dbReference>
<dbReference type="RefSeq" id="WP_307331044.1">
    <property type="nucleotide sequence ID" value="NZ_JAUSUG010000027.1"/>
</dbReference>
<protein>
    <submittedName>
        <fullName evidence="1">Zn finger protein HypA/HybF involved in hydrogenase expression</fullName>
    </submittedName>
</protein>
<name>A0ABU0A1P7_9BACI</name>